<keyword evidence="10" id="KW-0732">Signal</keyword>
<dbReference type="CDD" id="cd16913">
    <property type="entry name" value="YkuD_like"/>
    <property type="match status" value="1"/>
</dbReference>
<dbReference type="GO" id="GO:0016740">
    <property type="term" value="F:transferase activity"/>
    <property type="evidence" value="ECO:0007669"/>
    <property type="project" value="UniProtKB-KW"/>
</dbReference>
<dbReference type="PROSITE" id="PS52029">
    <property type="entry name" value="LD_TPASE"/>
    <property type="match status" value="1"/>
</dbReference>
<dbReference type="GO" id="GO:0071555">
    <property type="term" value="P:cell wall organization"/>
    <property type="evidence" value="ECO:0007669"/>
    <property type="project" value="UniProtKB-UniRule"/>
</dbReference>
<accession>A0A3T1D021</accession>
<reference evidence="12 13" key="1">
    <citation type="submission" date="2019-01" db="EMBL/GenBank/DDBJ databases">
        <title>Complete genome sequence of Cohnella hallensis HS21 isolated from Korean fir (Abies koreana) rhizospheric soil.</title>
        <authorList>
            <person name="Jiang L."/>
            <person name="Kang S.W."/>
            <person name="Kim S."/>
            <person name="Jung J."/>
            <person name="Kim C.Y."/>
            <person name="Kim D.H."/>
            <person name="Kim S.W."/>
            <person name="Lee J."/>
        </authorList>
    </citation>
    <scope>NUCLEOTIDE SEQUENCE [LARGE SCALE GENOMIC DNA]</scope>
    <source>
        <strain evidence="12 13">HS21</strain>
    </source>
</reference>
<evidence type="ECO:0000313" key="13">
    <source>
        <dbReference type="Proteomes" id="UP000289856"/>
    </source>
</evidence>
<dbReference type="Gene3D" id="2.40.440.10">
    <property type="entry name" value="L,D-transpeptidase catalytic domain-like"/>
    <property type="match status" value="1"/>
</dbReference>
<feature type="domain" description="L,D-TPase catalytic" evidence="11">
    <location>
        <begin position="40"/>
        <end position="166"/>
    </location>
</feature>
<dbReference type="AlphaFoldDB" id="A0A3T1D021"/>
<comment type="similarity">
    <text evidence="2">Belongs to the YkuD family.</text>
</comment>
<feature type="active site" description="Nucleophile" evidence="9">
    <location>
        <position position="142"/>
    </location>
</feature>
<dbReference type="GO" id="GO:0018104">
    <property type="term" value="P:peptidoglycan-protein cross-linking"/>
    <property type="evidence" value="ECO:0007669"/>
    <property type="project" value="TreeGrafter"/>
</dbReference>
<feature type="signal peptide" evidence="10">
    <location>
        <begin position="1"/>
        <end position="25"/>
    </location>
</feature>
<dbReference type="GO" id="GO:0071972">
    <property type="term" value="F:peptidoglycan L,D-transpeptidase activity"/>
    <property type="evidence" value="ECO:0007669"/>
    <property type="project" value="TreeGrafter"/>
</dbReference>
<feature type="chain" id="PRO_5019010459" description="L,D-TPase catalytic domain-containing protein" evidence="10">
    <location>
        <begin position="26"/>
        <end position="167"/>
    </location>
</feature>
<evidence type="ECO:0000256" key="6">
    <source>
        <dbReference type="ARBA" id="ARBA00022984"/>
    </source>
</evidence>
<dbReference type="SUPFAM" id="SSF141523">
    <property type="entry name" value="L,D-transpeptidase catalytic domain-like"/>
    <property type="match status" value="1"/>
</dbReference>
<keyword evidence="7 9" id="KW-0961">Cell wall biogenesis/degradation</keyword>
<dbReference type="InterPro" id="IPR005490">
    <property type="entry name" value="LD_TPept_cat_dom"/>
</dbReference>
<organism evidence="12 13">
    <name type="scientific">Cohnella abietis</name>
    <dbReference type="NCBI Taxonomy" id="2507935"/>
    <lineage>
        <taxon>Bacteria</taxon>
        <taxon>Bacillati</taxon>
        <taxon>Bacillota</taxon>
        <taxon>Bacilli</taxon>
        <taxon>Bacillales</taxon>
        <taxon>Paenibacillaceae</taxon>
        <taxon>Cohnella</taxon>
    </lineage>
</organism>
<evidence type="ECO:0000256" key="7">
    <source>
        <dbReference type="ARBA" id="ARBA00023316"/>
    </source>
</evidence>
<keyword evidence="13" id="KW-1185">Reference proteome</keyword>
<dbReference type="GO" id="GO:0005576">
    <property type="term" value="C:extracellular region"/>
    <property type="evidence" value="ECO:0007669"/>
    <property type="project" value="TreeGrafter"/>
</dbReference>
<gene>
    <name evidence="12" type="ORF">KCTCHS21_08000</name>
</gene>
<dbReference type="GO" id="GO:0008360">
    <property type="term" value="P:regulation of cell shape"/>
    <property type="evidence" value="ECO:0007669"/>
    <property type="project" value="UniProtKB-UniRule"/>
</dbReference>
<evidence type="ECO:0000256" key="4">
    <source>
        <dbReference type="ARBA" id="ARBA00022801"/>
    </source>
</evidence>
<evidence type="ECO:0000256" key="5">
    <source>
        <dbReference type="ARBA" id="ARBA00022960"/>
    </source>
</evidence>
<keyword evidence="5 9" id="KW-0133">Cell shape</keyword>
<dbReference type="KEGG" id="cohn:KCTCHS21_08000"/>
<evidence type="ECO:0000256" key="8">
    <source>
        <dbReference type="ARBA" id="ARBA00060592"/>
    </source>
</evidence>
<comment type="pathway">
    <text evidence="8">Glycan biosynthesis.</text>
</comment>
<evidence type="ECO:0000259" key="11">
    <source>
        <dbReference type="PROSITE" id="PS52029"/>
    </source>
</evidence>
<dbReference type="PANTHER" id="PTHR30582:SF4">
    <property type="entry name" value="L,D-TRANSPEPTIDASE YQJB-RELATED"/>
    <property type="match status" value="1"/>
</dbReference>
<dbReference type="PANTHER" id="PTHR30582">
    <property type="entry name" value="L,D-TRANSPEPTIDASE"/>
    <property type="match status" value="1"/>
</dbReference>
<dbReference type="EMBL" id="AP019400">
    <property type="protein sequence ID" value="BBI31401.1"/>
    <property type="molecule type" value="Genomic_DNA"/>
</dbReference>
<dbReference type="UniPathway" id="UPA00219"/>
<keyword evidence="6 9" id="KW-0573">Peptidoglycan synthesis</keyword>
<comment type="pathway">
    <text evidence="1 9">Cell wall biogenesis; peptidoglycan biosynthesis.</text>
</comment>
<keyword evidence="4" id="KW-0378">Hydrolase</keyword>
<evidence type="ECO:0000313" key="12">
    <source>
        <dbReference type="EMBL" id="BBI31401.1"/>
    </source>
</evidence>
<feature type="active site" description="Proton donor/acceptor" evidence="9">
    <location>
        <position position="126"/>
    </location>
</feature>
<evidence type="ECO:0000256" key="10">
    <source>
        <dbReference type="SAM" id="SignalP"/>
    </source>
</evidence>
<proteinExistence type="inferred from homology"/>
<sequence>MQQMMHRCVLITIVFIFMMPAITNAAESTKLNSKYTAYEQFIVIDKSSNKLMYYAKGKLVKAFSVATGKKPSYTPEGLFKIHEKIKNRPYYKEKIKGGDPKNPLGDRWLGLEVKIGKKVSYSYAIHGNANPKSIGTYASLGCIRMYNKEVQWLYDKIKVGTPVLIQK</sequence>
<evidence type="ECO:0000256" key="3">
    <source>
        <dbReference type="ARBA" id="ARBA00022679"/>
    </source>
</evidence>
<dbReference type="Pfam" id="PF03734">
    <property type="entry name" value="YkuD"/>
    <property type="match status" value="1"/>
</dbReference>
<dbReference type="Proteomes" id="UP000289856">
    <property type="component" value="Chromosome"/>
</dbReference>
<evidence type="ECO:0000256" key="2">
    <source>
        <dbReference type="ARBA" id="ARBA00005992"/>
    </source>
</evidence>
<dbReference type="FunFam" id="2.40.440.10:FF:000003">
    <property type="entry name" value="L,D-transpeptidase YciB"/>
    <property type="match status" value="1"/>
</dbReference>
<name>A0A3T1D021_9BACL</name>
<evidence type="ECO:0000256" key="1">
    <source>
        <dbReference type="ARBA" id="ARBA00004752"/>
    </source>
</evidence>
<evidence type="ECO:0000256" key="9">
    <source>
        <dbReference type="PROSITE-ProRule" id="PRU01373"/>
    </source>
</evidence>
<protein>
    <recommendedName>
        <fullName evidence="11">L,D-TPase catalytic domain-containing protein</fullName>
    </recommendedName>
</protein>
<dbReference type="InterPro" id="IPR050979">
    <property type="entry name" value="LD-transpeptidase"/>
</dbReference>
<keyword evidence="3" id="KW-0808">Transferase</keyword>
<dbReference type="InterPro" id="IPR038063">
    <property type="entry name" value="Transpep_catalytic_dom"/>
</dbReference>